<name>A0AA41QAV8_9ACTN</name>
<proteinExistence type="predicted"/>
<dbReference type="Pfam" id="PF07103">
    <property type="entry name" value="DUF1365"/>
    <property type="match status" value="1"/>
</dbReference>
<dbReference type="AlphaFoldDB" id="A0AA41QAV8"/>
<evidence type="ECO:0000256" key="1">
    <source>
        <dbReference type="SAM" id="MobiDB-lite"/>
    </source>
</evidence>
<feature type="region of interest" description="Disordered" evidence="1">
    <location>
        <begin position="231"/>
        <end position="256"/>
    </location>
</feature>
<dbReference type="PANTHER" id="PTHR33973:SF4">
    <property type="entry name" value="OS07G0153300 PROTEIN"/>
    <property type="match status" value="1"/>
</dbReference>
<accession>A0AA41QAV8</accession>
<evidence type="ECO:0000313" key="3">
    <source>
        <dbReference type="Proteomes" id="UP001165378"/>
    </source>
</evidence>
<keyword evidence="3" id="KW-1185">Reference proteome</keyword>
<organism evidence="2 3">
    <name type="scientific">Yinghuangia soli</name>
    <dbReference type="NCBI Taxonomy" id="2908204"/>
    <lineage>
        <taxon>Bacteria</taxon>
        <taxon>Bacillati</taxon>
        <taxon>Actinomycetota</taxon>
        <taxon>Actinomycetes</taxon>
        <taxon>Kitasatosporales</taxon>
        <taxon>Streptomycetaceae</taxon>
        <taxon>Yinghuangia</taxon>
    </lineage>
</organism>
<gene>
    <name evidence="2" type="ORF">LZ495_42855</name>
</gene>
<evidence type="ECO:0000313" key="2">
    <source>
        <dbReference type="EMBL" id="MCF2533931.1"/>
    </source>
</evidence>
<dbReference type="EMBL" id="JAKFHA010000067">
    <property type="protein sequence ID" value="MCF2533931.1"/>
    <property type="molecule type" value="Genomic_DNA"/>
</dbReference>
<comment type="caution">
    <text evidence="2">The sequence shown here is derived from an EMBL/GenBank/DDBJ whole genome shotgun (WGS) entry which is preliminary data.</text>
</comment>
<protein>
    <submittedName>
        <fullName evidence="2">DUF1365 domain-containing protein</fullName>
    </submittedName>
</protein>
<sequence>MFDTEVVHVRKERFHRAFRARGYTWLVDLDHPPELPRWLRPFARFEARDHMGDPALPIRANVEAWLAARGIDVAGGRILMLANARVLGYVFNPLTLYWCHHRDGTLACVIAEVHNTYGEHHPYLLHPDPLGRARTAKAFYVSPFLEVDGDYDMRVPEPGARLDIAVTLRRGGRVAFTALWRGRRRPANTGQFLRVLVRHPLMPHQVTAGIRRHGIALWLRRVPVVPRGCSRQEATPWSTSHAPSPSPARSTKSSTT</sequence>
<dbReference type="Proteomes" id="UP001165378">
    <property type="component" value="Unassembled WGS sequence"/>
</dbReference>
<reference evidence="2" key="1">
    <citation type="submission" date="2022-01" db="EMBL/GenBank/DDBJ databases">
        <title>Genome-Based Taxonomic Classification of the Phylum Actinobacteria.</title>
        <authorList>
            <person name="Gao Y."/>
        </authorList>
    </citation>
    <scope>NUCLEOTIDE SEQUENCE</scope>
    <source>
        <strain evidence="2">KLBMP 8922</strain>
    </source>
</reference>
<dbReference type="InterPro" id="IPR010775">
    <property type="entry name" value="DUF1365"/>
</dbReference>
<feature type="compositionally biased region" description="Polar residues" evidence="1">
    <location>
        <begin position="232"/>
        <end position="256"/>
    </location>
</feature>
<dbReference type="PANTHER" id="PTHR33973">
    <property type="entry name" value="OS07G0153300 PROTEIN"/>
    <property type="match status" value="1"/>
</dbReference>